<comment type="caution">
    <text evidence="2">The sequence shown here is derived from an EMBL/GenBank/DDBJ whole genome shotgun (WGS) entry which is preliminary data.</text>
</comment>
<sequence length="87" mass="9319">MRGFAVRGNHELNRYAGVGIFKAFDGLGDVPVFLREFLLAGANVAVLAVDPNREFVGIGFLGAAGERGQGAKHQGDDEKKSNGFFHL</sequence>
<organism evidence="2">
    <name type="scientific">bioreactor metagenome</name>
    <dbReference type="NCBI Taxonomy" id="1076179"/>
    <lineage>
        <taxon>unclassified sequences</taxon>
        <taxon>metagenomes</taxon>
        <taxon>ecological metagenomes</taxon>
    </lineage>
</organism>
<reference evidence="2" key="1">
    <citation type="submission" date="2019-08" db="EMBL/GenBank/DDBJ databases">
        <authorList>
            <person name="Kucharzyk K."/>
            <person name="Murdoch R.W."/>
            <person name="Higgins S."/>
            <person name="Loffler F."/>
        </authorList>
    </citation>
    <scope>NUCLEOTIDE SEQUENCE</scope>
</reference>
<dbReference type="AlphaFoldDB" id="A0A645H272"/>
<accession>A0A645H272</accession>
<proteinExistence type="predicted"/>
<dbReference type="EMBL" id="VSSQ01081558">
    <property type="protein sequence ID" value="MPN30444.1"/>
    <property type="molecule type" value="Genomic_DNA"/>
</dbReference>
<protein>
    <submittedName>
        <fullName evidence="2">Uncharacterized protein</fullName>
    </submittedName>
</protein>
<evidence type="ECO:0000256" key="1">
    <source>
        <dbReference type="SAM" id="MobiDB-lite"/>
    </source>
</evidence>
<name>A0A645H272_9ZZZZ</name>
<evidence type="ECO:0000313" key="2">
    <source>
        <dbReference type="EMBL" id="MPN30444.1"/>
    </source>
</evidence>
<feature type="region of interest" description="Disordered" evidence="1">
    <location>
        <begin position="66"/>
        <end position="87"/>
    </location>
</feature>
<gene>
    <name evidence="2" type="ORF">SDC9_177915</name>
</gene>